<name>A0A6J5E557_9BURK</name>
<keyword evidence="1 2" id="KW-0597">Phosphoprotein</keyword>
<dbReference type="SMART" id="SM00448">
    <property type="entry name" value="REC"/>
    <property type="match status" value="1"/>
</dbReference>
<proteinExistence type="predicted"/>
<dbReference type="Gene3D" id="3.40.50.2300">
    <property type="match status" value="1"/>
</dbReference>
<evidence type="ECO:0000256" key="1">
    <source>
        <dbReference type="ARBA" id="ARBA00022553"/>
    </source>
</evidence>
<dbReference type="InterPro" id="IPR001789">
    <property type="entry name" value="Sig_transdc_resp-reg_receiver"/>
</dbReference>
<feature type="domain" description="Response regulatory" evidence="3">
    <location>
        <begin position="3"/>
        <end position="113"/>
    </location>
</feature>
<dbReference type="Pfam" id="PF00072">
    <property type="entry name" value="Response_reg"/>
    <property type="match status" value="1"/>
</dbReference>
<evidence type="ECO:0000313" key="5">
    <source>
        <dbReference type="Proteomes" id="UP000494363"/>
    </source>
</evidence>
<evidence type="ECO:0000313" key="4">
    <source>
        <dbReference type="EMBL" id="CAB3760764.1"/>
    </source>
</evidence>
<reference evidence="4 5" key="1">
    <citation type="submission" date="2020-04" db="EMBL/GenBank/DDBJ databases">
        <authorList>
            <person name="De Canck E."/>
        </authorList>
    </citation>
    <scope>NUCLEOTIDE SEQUENCE [LARGE SCALE GENOMIC DNA]</scope>
    <source>
        <strain evidence="4 5">LMG 29542</strain>
    </source>
</reference>
<dbReference type="PROSITE" id="PS50110">
    <property type="entry name" value="RESPONSE_REGULATORY"/>
    <property type="match status" value="1"/>
</dbReference>
<dbReference type="GO" id="GO:0000160">
    <property type="term" value="P:phosphorelay signal transduction system"/>
    <property type="evidence" value="ECO:0007669"/>
    <property type="project" value="InterPro"/>
</dbReference>
<organism evidence="4 5">
    <name type="scientific">Paraburkholderia humisilvae</name>
    <dbReference type="NCBI Taxonomy" id="627669"/>
    <lineage>
        <taxon>Bacteria</taxon>
        <taxon>Pseudomonadati</taxon>
        <taxon>Pseudomonadota</taxon>
        <taxon>Betaproteobacteria</taxon>
        <taxon>Burkholderiales</taxon>
        <taxon>Burkholderiaceae</taxon>
        <taxon>Paraburkholderia</taxon>
    </lineage>
</organism>
<evidence type="ECO:0000259" key="3">
    <source>
        <dbReference type="PROSITE" id="PS50110"/>
    </source>
</evidence>
<protein>
    <recommendedName>
        <fullName evidence="3">Response regulatory domain-containing protein</fullName>
    </recommendedName>
</protein>
<dbReference type="PANTHER" id="PTHR44591">
    <property type="entry name" value="STRESS RESPONSE REGULATOR PROTEIN 1"/>
    <property type="match status" value="1"/>
</dbReference>
<dbReference type="RefSeq" id="WP_175228085.1">
    <property type="nucleotide sequence ID" value="NZ_CADIKH010000017.1"/>
</dbReference>
<dbReference type="InterPro" id="IPR050595">
    <property type="entry name" value="Bact_response_regulator"/>
</dbReference>
<gene>
    <name evidence="4" type="ORF">LMG29542_03915</name>
</gene>
<sequence>MADILIVDADTGVLSTLGLLIAAEGYVVRTATNGNDALNLARASCPDVLISDSRTPGLSGPALVREMRKDPVLATVPVILTYNGALPPRVRVFRFLRKPLRYARLLKVLHRAEQLVARRDARGQPGDWRLTRRNLKGQPKPG</sequence>
<keyword evidence="5" id="KW-1185">Reference proteome</keyword>
<accession>A0A6J5E557</accession>
<dbReference type="PANTHER" id="PTHR44591:SF3">
    <property type="entry name" value="RESPONSE REGULATORY DOMAIN-CONTAINING PROTEIN"/>
    <property type="match status" value="1"/>
</dbReference>
<dbReference type="InterPro" id="IPR011006">
    <property type="entry name" value="CheY-like_superfamily"/>
</dbReference>
<dbReference type="EMBL" id="CADIKH010000017">
    <property type="protein sequence ID" value="CAB3760764.1"/>
    <property type="molecule type" value="Genomic_DNA"/>
</dbReference>
<dbReference type="SUPFAM" id="SSF52172">
    <property type="entry name" value="CheY-like"/>
    <property type="match status" value="1"/>
</dbReference>
<evidence type="ECO:0000256" key="2">
    <source>
        <dbReference type="PROSITE-ProRule" id="PRU00169"/>
    </source>
</evidence>
<feature type="modified residue" description="4-aspartylphosphate" evidence="2">
    <location>
        <position position="52"/>
    </location>
</feature>
<dbReference type="Proteomes" id="UP000494363">
    <property type="component" value="Unassembled WGS sequence"/>
</dbReference>
<dbReference type="AlphaFoldDB" id="A0A6J5E557"/>